<keyword evidence="3" id="KW-1185">Reference proteome</keyword>
<dbReference type="OrthoDB" id="3367070at2759"/>
<dbReference type="AlphaFoldDB" id="A0A5C3M5J4"/>
<feature type="compositionally biased region" description="Basic and acidic residues" evidence="1">
    <location>
        <begin position="42"/>
        <end position="51"/>
    </location>
</feature>
<name>A0A5C3M5J4_9AGAR</name>
<evidence type="ECO:0000313" key="3">
    <source>
        <dbReference type="Proteomes" id="UP000308652"/>
    </source>
</evidence>
<evidence type="ECO:0000256" key="1">
    <source>
        <dbReference type="SAM" id="MobiDB-lite"/>
    </source>
</evidence>
<feature type="compositionally biased region" description="Low complexity" evidence="1">
    <location>
        <begin position="136"/>
        <end position="146"/>
    </location>
</feature>
<feature type="region of interest" description="Disordered" evidence="1">
    <location>
        <begin position="462"/>
        <end position="524"/>
    </location>
</feature>
<feature type="compositionally biased region" description="Low complexity" evidence="1">
    <location>
        <begin position="64"/>
        <end position="82"/>
    </location>
</feature>
<dbReference type="STRING" id="68775.A0A5C3M5J4"/>
<dbReference type="EMBL" id="ML213596">
    <property type="protein sequence ID" value="TFK40689.1"/>
    <property type="molecule type" value="Genomic_DNA"/>
</dbReference>
<feature type="compositionally biased region" description="Polar residues" evidence="1">
    <location>
        <begin position="301"/>
        <end position="326"/>
    </location>
</feature>
<feature type="region of interest" description="Disordered" evidence="1">
    <location>
        <begin position="203"/>
        <end position="248"/>
    </location>
</feature>
<evidence type="ECO:0000313" key="2">
    <source>
        <dbReference type="EMBL" id="TFK40689.1"/>
    </source>
</evidence>
<feature type="region of interest" description="Disordered" evidence="1">
    <location>
        <begin position="415"/>
        <end position="444"/>
    </location>
</feature>
<sequence length="625" mass="67460">MGFFSSRKAEDNDSYVTTTVAGSGHDKSVVQVIRSRFYGKQKGKEREDHPTFKPHGASAAQTLSDPTPSTYAPSASSPLSRSDSSKHVAGPSILRNTNDRPLPSTPSKKKPDMPPPPSPASTRIREGSTSAHGKTSSINSSGNLSSPRKATDTVTVTLAQRLNELAVANSEGLLNDDEYRLLRQNLFERFSSTAIVPTETPLVPAARPRPKKSGPIPESRPASSRPLSNFQVEVPRPSSIRSHSSVASGMSDLFRRATGRRIGSGSNDFSETSSIWSGTSNTSNFFKFPRMLSKKSSSSSVRTAASRTQADTISITSRRTGAGSEQSPSDSLSHFSPSGSRSAAGSIRRAAPPSSFRGQPATQENKYANSVNNVFDEEKLKSTQEIRQEILAVEAEARRLMDAFNGLELTTLTRSQRHIARPSPKTADSRSSNLESPWSAIDSRSQRRVNIVDNDATSIRSGASVGTTLSMPRSAYSTRKSVRQKSSLNASLTLGPSSRPGSLHRKNSASSISSDKKPGKNIAVPPVPALPSAYGHLGVSINNNSAVSLARSGTGHLPMSSVPEDDSAIVSVTSHGMGSTEEEYENEMEDIQRRREEVRLRYEARLDYLRAKLKGAQLHEKLLKK</sequence>
<feature type="compositionally biased region" description="Low complexity" evidence="1">
    <location>
        <begin position="327"/>
        <end position="355"/>
    </location>
</feature>
<proteinExistence type="predicted"/>
<gene>
    <name evidence="2" type="ORF">BDQ12DRAFT_463360</name>
</gene>
<dbReference type="Proteomes" id="UP000308652">
    <property type="component" value="Unassembled WGS sequence"/>
</dbReference>
<reference evidence="2 3" key="1">
    <citation type="journal article" date="2019" name="Nat. Ecol. Evol.">
        <title>Megaphylogeny resolves global patterns of mushroom evolution.</title>
        <authorList>
            <person name="Varga T."/>
            <person name="Krizsan K."/>
            <person name="Foldi C."/>
            <person name="Dima B."/>
            <person name="Sanchez-Garcia M."/>
            <person name="Sanchez-Ramirez S."/>
            <person name="Szollosi G.J."/>
            <person name="Szarkandi J.G."/>
            <person name="Papp V."/>
            <person name="Albert L."/>
            <person name="Andreopoulos W."/>
            <person name="Angelini C."/>
            <person name="Antonin V."/>
            <person name="Barry K.W."/>
            <person name="Bougher N.L."/>
            <person name="Buchanan P."/>
            <person name="Buyck B."/>
            <person name="Bense V."/>
            <person name="Catcheside P."/>
            <person name="Chovatia M."/>
            <person name="Cooper J."/>
            <person name="Damon W."/>
            <person name="Desjardin D."/>
            <person name="Finy P."/>
            <person name="Geml J."/>
            <person name="Haridas S."/>
            <person name="Hughes K."/>
            <person name="Justo A."/>
            <person name="Karasinski D."/>
            <person name="Kautmanova I."/>
            <person name="Kiss B."/>
            <person name="Kocsube S."/>
            <person name="Kotiranta H."/>
            <person name="LaButti K.M."/>
            <person name="Lechner B.E."/>
            <person name="Liimatainen K."/>
            <person name="Lipzen A."/>
            <person name="Lukacs Z."/>
            <person name="Mihaltcheva S."/>
            <person name="Morgado L.N."/>
            <person name="Niskanen T."/>
            <person name="Noordeloos M.E."/>
            <person name="Ohm R.A."/>
            <person name="Ortiz-Santana B."/>
            <person name="Ovrebo C."/>
            <person name="Racz N."/>
            <person name="Riley R."/>
            <person name="Savchenko A."/>
            <person name="Shiryaev A."/>
            <person name="Soop K."/>
            <person name="Spirin V."/>
            <person name="Szebenyi C."/>
            <person name="Tomsovsky M."/>
            <person name="Tulloss R.E."/>
            <person name="Uehling J."/>
            <person name="Grigoriev I.V."/>
            <person name="Vagvolgyi C."/>
            <person name="Papp T."/>
            <person name="Martin F.M."/>
            <person name="Miettinen O."/>
            <person name="Hibbett D.S."/>
            <person name="Nagy L.G."/>
        </authorList>
    </citation>
    <scope>NUCLEOTIDE SEQUENCE [LARGE SCALE GENOMIC DNA]</scope>
    <source>
        <strain evidence="2 3">CBS 166.37</strain>
    </source>
</reference>
<accession>A0A5C3M5J4</accession>
<feature type="compositionally biased region" description="Polar residues" evidence="1">
    <location>
        <begin position="221"/>
        <end position="231"/>
    </location>
</feature>
<feature type="compositionally biased region" description="Polar residues" evidence="1">
    <location>
        <begin position="462"/>
        <end position="500"/>
    </location>
</feature>
<feature type="compositionally biased region" description="Polar residues" evidence="1">
    <location>
        <begin position="356"/>
        <end position="370"/>
    </location>
</feature>
<feature type="region of interest" description="Disordered" evidence="1">
    <location>
        <begin position="1"/>
        <end position="149"/>
    </location>
</feature>
<feature type="region of interest" description="Disordered" evidence="1">
    <location>
        <begin position="296"/>
        <end position="370"/>
    </location>
</feature>
<feature type="compositionally biased region" description="Polar residues" evidence="1">
    <location>
        <begin position="239"/>
        <end position="248"/>
    </location>
</feature>
<protein>
    <submittedName>
        <fullName evidence="2">Uncharacterized protein</fullName>
    </submittedName>
</protein>
<organism evidence="2 3">
    <name type="scientific">Crucibulum laeve</name>
    <dbReference type="NCBI Taxonomy" id="68775"/>
    <lineage>
        <taxon>Eukaryota</taxon>
        <taxon>Fungi</taxon>
        <taxon>Dikarya</taxon>
        <taxon>Basidiomycota</taxon>
        <taxon>Agaricomycotina</taxon>
        <taxon>Agaricomycetes</taxon>
        <taxon>Agaricomycetidae</taxon>
        <taxon>Agaricales</taxon>
        <taxon>Agaricineae</taxon>
        <taxon>Nidulariaceae</taxon>
        <taxon>Crucibulum</taxon>
    </lineage>
</organism>